<protein>
    <recommendedName>
        <fullName evidence="4">Outer membrane protein beta-barrel domain-containing protein</fullName>
    </recommendedName>
</protein>
<accession>A0A023BYP7</accession>
<proteinExistence type="predicted"/>
<comment type="caution">
    <text evidence="2">The sequence shown here is derived from an EMBL/GenBank/DDBJ whole genome shotgun (WGS) entry which is preliminary data.</text>
</comment>
<name>A0A023BYP7_9FLAO</name>
<dbReference type="AlphaFoldDB" id="A0A023BYP7"/>
<evidence type="ECO:0000313" key="3">
    <source>
        <dbReference type="Proteomes" id="UP000023541"/>
    </source>
</evidence>
<dbReference type="STRING" id="1317122.ATO12_00100"/>
<feature type="chain" id="PRO_5001512033" description="Outer membrane protein beta-barrel domain-containing protein" evidence="1">
    <location>
        <begin position="18"/>
        <end position="796"/>
    </location>
</feature>
<keyword evidence="1" id="KW-0732">Signal</keyword>
<evidence type="ECO:0008006" key="4">
    <source>
        <dbReference type="Google" id="ProtNLM"/>
    </source>
</evidence>
<evidence type="ECO:0000256" key="1">
    <source>
        <dbReference type="SAM" id="SignalP"/>
    </source>
</evidence>
<dbReference type="SUPFAM" id="SSF56935">
    <property type="entry name" value="Porins"/>
    <property type="match status" value="1"/>
</dbReference>
<dbReference type="Proteomes" id="UP000023541">
    <property type="component" value="Unassembled WGS sequence"/>
</dbReference>
<feature type="signal peptide" evidence="1">
    <location>
        <begin position="1"/>
        <end position="17"/>
    </location>
</feature>
<sequence length="796" mass="90188">MNKLLLVFLVFPFLSIAQTLDYETITQSKPLKVSGQISASGVYYNSNQNNNREPFTYFLQGALNINIYSFSIPISYSFSNQGENLGYQLPFDFNRISLHPKYKWITGHIGNISMTFSPYTLSGHQFTGGGIDLTPPGAFKISAMSGRLLKAVEDNADARTVPSYTRMGYGVKTSFEKERYKIGVIGFYAKDDQNSIDSIPEAKGVLPQENLVVSLEGEVKLGRSFSLQAEYAATAITKDTRAEEVDNSEISPIATIFNNRASTEYYTAIKTRLGYAIGRVNFGLGYERIDPGYETLGAYYFNNDFENITLDASNTFFKDKLSLALNIGYQRDDLDNLKANNTNRTVGSLNATLSVSDRLNISGMYSNFSTFTNIKPNQFDEINDADLLDEQIEDLDYKQLSQTATLTINYVLSSKKTSRQNLTMNYALNDVSNEQGGVVRLGDASTFHNMNLGHTIDFSERNLNISTSVNGTYNTIGREEATTWGPTVSVGKRYFKKTLNTRLSAGYNSSSNATFTTGVTNLRGAVTYTLKERHNFNLNAVQLFRNGGSTGSLSEFTATFSYNYAFGLKKPKINFNKRPKKAKKPKEANDSIKIHYRKYRYEGLPIDITPELLALPDKEGFAHLIKDKRGRLSDLGAQLVETEQKDKRVYKEVAISYLKAMNLYFDFAAFYNEKIYESYLKLVYEAQDIDRQIRDEFTVLSARINSAEETNQEDLDRQKVLEKRYESHTELLTSLLKWNLKPEDIEYPEGDIKVLKRQNASKVFSMYQNDTPERDIIKFIEIRLADVFHKLLKEEN</sequence>
<gene>
    <name evidence="2" type="ORF">ATO12_00100</name>
</gene>
<dbReference type="eggNOG" id="COG3188">
    <property type="taxonomic scope" value="Bacteria"/>
</dbReference>
<reference evidence="2 3" key="1">
    <citation type="submission" date="2014-04" db="EMBL/GenBank/DDBJ databases">
        <title>Aquimarina sp. 22II-S11-z7 Genome Sequencing.</title>
        <authorList>
            <person name="Lai Q."/>
        </authorList>
    </citation>
    <scope>NUCLEOTIDE SEQUENCE [LARGE SCALE GENOMIC DNA]</scope>
    <source>
        <strain evidence="2 3">22II-S11-z7</strain>
    </source>
</reference>
<dbReference type="RefSeq" id="WP_051575501.1">
    <property type="nucleotide sequence ID" value="NZ_AQRA01000001.1"/>
</dbReference>
<evidence type="ECO:0000313" key="2">
    <source>
        <dbReference type="EMBL" id="EZH75212.1"/>
    </source>
</evidence>
<keyword evidence="3" id="KW-1185">Reference proteome</keyword>
<dbReference type="EMBL" id="AQRA01000001">
    <property type="protein sequence ID" value="EZH75212.1"/>
    <property type="molecule type" value="Genomic_DNA"/>
</dbReference>
<organism evidence="2 3">
    <name type="scientific">Aquimarina atlantica</name>
    <dbReference type="NCBI Taxonomy" id="1317122"/>
    <lineage>
        <taxon>Bacteria</taxon>
        <taxon>Pseudomonadati</taxon>
        <taxon>Bacteroidota</taxon>
        <taxon>Flavobacteriia</taxon>
        <taxon>Flavobacteriales</taxon>
        <taxon>Flavobacteriaceae</taxon>
        <taxon>Aquimarina</taxon>
    </lineage>
</organism>